<dbReference type="EMBL" id="JAWHTF010000005">
    <property type="protein sequence ID" value="MDU8886506.1"/>
    <property type="molecule type" value="Genomic_DNA"/>
</dbReference>
<organism evidence="2 3">
    <name type="scientific">Gilvirhabdus luticola</name>
    <dbReference type="NCBI Taxonomy" id="3079858"/>
    <lineage>
        <taxon>Bacteria</taxon>
        <taxon>Pseudomonadati</taxon>
        <taxon>Bacteroidota</taxon>
        <taxon>Flavobacteriia</taxon>
        <taxon>Flavobacteriales</taxon>
        <taxon>Flavobacteriaceae</taxon>
        <taxon>Gilvirhabdus</taxon>
    </lineage>
</organism>
<evidence type="ECO:0000313" key="3">
    <source>
        <dbReference type="Proteomes" id="UP001268651"/>
    </source>
</evidence>
<keyword evidence="3" id="KW-1185">Reference proteome</keyword>
<protein>
    <submittedName>
        <fullName evidence="2">Alpha/beta hydrolase</fullName>
    </submittedName>
</protein>
<name>A0ABU3U7Y8_9FLAO</name>
<dbReference type="GO" id="GO:0016787">
    <property type="term" value="F:hydrolase activity"/>
    <property type="evidence" value="ECO:0007669"/>
    <property type="project" value="UniProtKB-KW"/>
</dbReference>
<dbReference type="Proteomes" id="UP001268651">
    <property type="component" value="Unassembled WGS sequence"/>
</dbReference>
<dbReference type="InterPro" id="IPR029058">
    <property type="entry name" value="AB_hydrolase_fold"/>
</dbReference>
<gene>
    <name evidence="2" type="ORF">RXV94_10070</name>
</gene>
<dbReference type="Pfam" id="PF00561">
    <property type="entry name" value="Abhydrolase_1"/>
    <property type="match status" value="1"/>
</dbReference>
<evidence type="ECO:0000259" key="1">
    <source>
        <dbReference type="Pfam" id="PF00561"/>
    </source>
</evidence>
<proteinExistence type="predicted"/>
<dbReference type="InterPro" id="IPR000073">
    <property type="entry name" value="AB_hydrolase_1"/>
</dbReference>
<comment type="caution">
    <text evidence="2">The sequence shown here is derived from an EMBL/GenBank/DDBJ whole genome shotgun (WGS) entry which is preliminary data.</text>
</comment>
<reference evidence="2 3" key="1">
    <citation type="submission" date="2023-10" db="EMBL/GenBank/DDBJ databases">
        <title>Marimonas sp. nov. isolated from tidal mud flat.</title>
        <authorList>
            <person name="Jaincy N.J."/>
            <person name="Srinivasan S."/>
            <person name="Lee S.-S."/>
        </authorList>
    </citation>
    <scope>NUCLEOTIDE SEQUENCE [LARGE SCALE GENOMIC DNA]</scope>
    <source>
        <strain evidence="2 3">MJ-SS3</strain>
    </source>
</reference>
<dbReference type="PANTHER" id="PTHR43798">
    <property type="entry name" value="MONOACYLGLYCEROL LIPASE"/>
    <property type="match status" value="1"/>
</dbReference>
<sequence length="315" mass="35291">MKTNLISVIIIGMILFTTHSCKNESKVKPEKVVEVEPPKLKSMEVNDYIINYLDIGKGEPVVFVHGGVGDYRTWEAQTEVFSKDYRVIAISRRYAYPNKQEATETNDYSVTQHSKDLSHFLKTLDLGPVHLVGHSYGAYTSLMTTLESPELIKSLTLGEPPVMSFLQYTSDGEKIGNDFAMNVLIPSVQAFNSNNDERAVELFIGGVLTDSLYFSKASDKEKNLMMDNAFGLKGVVLTENPFPPLGCEDLKKLRTPTLLIKGDRSPKVLTAITDELAKCIDKNELKILSNSSHGLEYQNPEEFNRIVLEFIITNK</sequence>
<dbReference type="InterPro" id="IPR050266">
    <property type="entry name" value="AB_hydrolase_sf"/>
</dbReference>
<dbReference type="PANTHER" id="PTHR43798:SF33">
    <property type="entry name" value="HYDROLASE, PUTATIVE (AFU_ORTHOLOGUE AFUA_2G14860)-RELATED"/>
    <property type="match status" value="1"/>
</dbReference>
<dbReference type="RefSeq" id="WP_316662580.1">
    <property type="nucleotide sequence ID" value="NZ_JAWHTF010000005.1"/>
</dbReference>
<evidence type="ECO:0000313" key="2">
    <source>
        <dbReference type="EMBL" id="MDU8886506.1"/>
    </source>
</evidence>
<keyword evidence="2" id="KW-0378">Hydrolase</keyword>
<dbReference type="Gene3D" id="3.40.50.1820">
    <property type="entry name" value="alpha/beta hydrolase"/>
    <property type="match status" value="1"/>
</dbReference>
<dbReference type="SUPFAM" id="SSF53474">
    <property type="entry name" value="alpha/beta-Hydrolases"/>
    <property type="match status" value="1"/>
</dbReference>
<feature type="domain" description="AB hydrolase-1" evidence="1">
    <location>
        <begin position="60"/>
        <end position="216"/>
    </location>
</feature>
<accession>A0ABU3U7Y8</accession>